<evidence type="ECO:0000256" key="1">
    <source>
        <dbReference type="SAM" id="SignalP"/>
    </source>
</evidence>
<organism evidence="2">
    <name type="scientific">Heteropoda jugulans</name>
    <dbReference type="NCBI Taxonomy" id="1358901"/>
    <lineage>
        <taxon>Eukaryota</taxon>
        <taxon>Metazoa</taxon>
        <taxon>Ecdysozoa</taxon>
        <taxon>Arthropoda</taxon>
        <taxon>Chelicerata</taxon>
        <taxon>Arachnida</taxon>
        <taxon>Araneae</taxon>
        <taxon>Araneomorphae</taxon>
        <taxon>Entelegynae</taxon>
        <taxon>Dionycha</taxon>
        <taxon>Sparassidae</taxon>
        <taxon>Heteropoda</taxon>
    </lineage>
</organism>
<proteinExistence type="predicted"/>
<dbReference type="AlphaFoldDB" id="A0A4Q8K9V9"/>
<accession>A0A4Q8K9V9</accession>
<sequence>MKIAVVMMLLLVAFSAVALAEKEIEDAVSDPALDRSVRCSKPGEFCKDGTTANCCKGFRCRNNRCVKNSGRK</sequence>
<feature type="signal peptide" evidence="1">
    <location>
        <begin position="1"/>
        <end position="20"/>
    </location>
</feature>
<evidence type="ECO:0000313" key="2">
    <source>
        <dbReference type="EMBL" id="SNX36558.1"/>
    </source>
</evidence>
<feature type="chain" id="PRO_5020324723" evidence="1">
    <location>
        <begin position="21"/>
        <end position="72"/>
    </location>
</feature>
<reference evidence="2" key="1">
    <citation type="submission" date="2017-05" db="EMBL/GenBank/DDBJ databases">
        <authorList>
            <person name="QRISCLOUD D."/>
        </authorList>
    </citation>
    <scope>NUCLEOTIDE SEQUENCE</scope>
</reference>
<keyword evidence="1" id="KW-0732">Signal</keyword>
<dbReference type="EMBL" id="HAHI01000464">
    <property type="protein sequence ID" value="SNX36558.1"/>
    <property type="molecule type" value="Transcribed_RNA"/>
</dbReference>
<protein>
    <submittedName>
        <fullName evidence="2">U24-Sparatoxin-Hju1e_1</fullName>
    </submittedName>
</protein>
<name>A0A4Q8K9V9_9ARAC</name>
<reference evidence="2" key="2">
    <citation type="submission" date="2019-05" db="EMBL/GenBank/DDBJ databases">
        <title>Unravelling the molecular evolution of spider venoms.</title>
        <authorList>
            <person name="Pineda S."/>
        </authorList>
    </citation>
    <scope>NUCLEOTIDE SEQUENCE</scope>
</reference>